<evidence type="ECO:0000313" key="3">
    <source>
        <dbReference type="Proteomes" id="UP000790347"/>
    </source>
</evidence>
<protein>
    <submittedName>
        <fullName evidence="2">Uncharacterized protein</fullName>
    </submittedName>
</protein>
<accession>A0A922HZL3</accession>
<organism evidence="2 3">
    <name type="scientific">Dermatophagoides farinae</name>
    <name type="common">American house dust mite</name>
    <dbReference type="NCBI Taxonomy" id="6954"/>
    <lineage>
        <taxon>Eukaryota</taxon>
        <taxon>Metazoa</taxon>
        <taxon>Ecdysozoa</taxon>
        <taxon>Arthropoda</taxon>
        <taxon>Chelicerata</taxon>
        <taxon>Arachnida</taxon>
        <taxon>Acari</taxon>
        <taxon>Acariformes</taxon>
        <taxon>Sarcoptiformes</taxon>
        <taxon>Astigmata</taxon>
        <taxon>Psoroptidia</taxon>
        <taxon>Analgoidea</taxon>
        <taxon>Pyroglyphidae</taxon>
        <taxon>Dermatophagoidinae</taxon>
        <taxon>Dermatophagoides</taxon>
    </lineage>
</organism>
<dbReference type="EMBL" id="ASGP02000003">
    <property type="protein sequence ID" value="KAH9516225.1"/>
    <property type="molecule type" value="Genomic_DNA"/>
</dbReference>
<dbReference type="OrthoDB" id="6510487at2759"/>
<proteinExistence type="predicted"/>
<dbReference type="AlphaFoldDB" id="A0A922HZL3"/>
<reference evidence="1" key="2">
    <citation type="submission" date="2020-06" db="EMBL/GenBank/DDBJ databases">
        <authorList>
            <person name="Ji K."/>
            <person name="Li J."/>
        </authorList>
    </citation>
    <scope>NUCLEOTIDE SEQUENCE</scope>
    <source>
        <strain evidence="1">JKM2019</strain>
        <tissue evidence="1">Whole body</tissue>
    </source>
</reference>
<comment type="caution">
    <text evidence="2">The sequence shown here is derived from an EMBL/GenBank/DDBJ whole genome shotgun (WGS) entry which is preliminary data.</text>
</comment>
<sequence>MSLIELLQDLVRIHDNCVEKLIHQFEKLFDQSFRSLRKRLKQVNQQVDDGGDGSKNNHEHSLDEIRSRYLCEIRNHFNKKFKDFLQQSDIIEKLVIISNFNTKVKVKEDNDRELLSIRNELREELHKLYERISECPNEKQQYLKHLQDHVTKSAKEIRMIRYQLIMNLRNALPNNKRIFEEYDYSDMIITHLKRLNLD</sequence>
<dbReference type="EMBL" id="SDOV01000001">
    <property type="protein sequence ID" value="KAH7645944.1"/>
    <property type="molecule type" value="Genomic_DNA"/>
</dbReference>
<gene>
    <name evidence="2" type="ORF">DERF_006979</name>
    <name evidence="1" type="ORF">HUG17_1482</name>
</gene>
<dbReference type="Proteomes" id="UP000828236">
    <property type="component" value="Unassembled WGS sequence"/>
</dbReference>
<dbReference type="Proteomes" id="UP000790347">
    <property type="component" value="Unassembled WGS sequence"/>
</dbReference>
<keyword evidence="3" id="KW-1185">Reference proteome</keyword>
<reference evidence="2" key="1">
    <citation type="submission" date="2013-05" db="EMBL/GenBank/DDBJ databases">
        <authorList>
            <person name="Yim A.K.Y."/>
            <person name="Chan T.F."/>
            <person name="Ji K.M."/>
            <person name="Liu X.Y."/>
            <person name="Zhou J.W."/>
            <person name="Li R.Q."/>
            <person name="Yang K.Y."/>
            <person name="Li J."/>
            <person name="Li M."/>
            <person name="Law P.T.W."/>
            <person name="Wu Y.L."/>
            <person name="Cai Z.L."/>
            <person name="Qin H."/>
            <person name="Bao Y."/>
            <person name="Leung R.K.K."/>
            <person name="Ng P.K.S."/>
            <person name="Zou J."/>
            <person name="Zhong X.J."/>
            <person name="Ran P.X."/>
            <person name="Zhong N.S."/>
            <person name="Liu Z.G."/>
            <person name="Tsui S.K.W."/>
        </authorList>
    </citation>
    <scope>NUCLEOTIDE SEQUENCE</scope>
    <source>
        <strain evidence="2">Derf</strain>
        <tissue evidence="2">Whole organism</tissue>
    </source>
</reference>
<name>A0A922HZL3_DERFA</name>
<reference evidence="2" key="4">
    <citation type="journal article" date="2022" name="Res Sq">
        <title>Comparative Genomics Reveals Insights into the Divergent Evolution of Astigmatic Mites and Household Pest Adaptations.</title>
        <authorList>
            <person name="Xiong Q."/>
            <person name="Wan A.T.-Y."/>
            <person name="Liu X.-Y."/>
            <person name="Fung C.S.-H."/>
            <person name="Xiao X."/>
            <person name="Malainual N."/>
            <person name="Hou J."/>
            <person name="Wang L."/>
            <person name="Wang M."/>
            <person name="Yang K."/>
            <person name="Cui Y."/>
            <person name="Leung E."/>
            <person name="Nong W."/>
            <person name="Shin S.-K."/>
            <person name="Au S."/>
            <person name="Jeong K.Y."/>
            <person name="Chew F.T."/>
            <person name="Hui J."/>
            <person name="Leung T.F."/>
            <person name="Tungtrongchitr A."/>
            <person name="Zhong N."/>
            <person name="Liu Z."/>
            <person name="Tsui S."/>
        </authorList>
    </citation>
    <scope>NUCLEOTIDE SEQUENCE</scope>
    <source>
        <strain evidence="2">Derf</strain>
        <tissue evidence="2">Whole organism</tissue>
    </source>
</reference>
<evidence type="ECO:0000313" key="2">
    <source>
        <dbReference type="EMBL" id="KAH9516225.1"/>
    </source>
</evidence>
<reference evidence="1" key="3">
    <citation type="journal article" date="2021" name="World Allergy Organ. J.">
        <title>Chromosome-level assembly of Dermatophagoides farinae genome and transcriptome reveals two novel allergens Der f 37 and Der f 39.</title>
        <authorList>
            <person name="Chen J."/>
            <person name="Cai Z."/>
            <person name="Fan D."/>
            <person name="Hu J."/>
            <person name="Hou Y."/>
            <person name="He Y."/>
            <person name="Zhang Z."/>
            <person name="Zhao Z."/>
            <person name="Gao P."/>
            <person name="Hu W."/>
            <person name="Sun J."/>
            <person name="Li J."/>
            <person name="Ji K."/>
        </authorList>
    </citation>
    <scope>NUCLEOTIDE SEQUENCE</scope>
    <source>
        <strain evidence="1">JKM2019</strain>
    </source>
</reference>
<evidence type="ECO:0000313" key="1">
    <source>
        <dbReference type="EMBL" id="KAH7645944.1"/>
    </source>
</evidence>